<evidence type="ECO:0000313" key="6">
    <source>
        <dbReference type="Proteomes" id="UP000244338"/>
    </source>
</evidence>
<dbReference type="AlphaFoldDB" id="A0A2R6XYT3"/>
<evidence type="ECO:0000256" key="2">
    <source>
        <dbReference type="ARBA" id="ARBA00023125"/>
    </source>
</evidence>
<dbReference type="PROSITE" id="PS00894">
    <property type="entry name" value="HTH_DEOR_1"/>
    <property type="match status" value="1"/>
</dbReference>
<dbReference type="Pfam" id="PF08220">
    <property type="entry name" value="HTH_DeoR"/>
    <property type="match status" value="1"/>
</dbReference>
<organism evidence="5 6">
    <name type="scientific">Candidatus Carbonibacillus altaicus</name>
    <dbReference type="NCBI Taxonomy" id="2163959"/>
    <lineage>
        <taxon>Bacteria</taxon>
        <taxon>Bacillati</taxon>
        <taxon>Bacillota</taxon>
        <taxon>Bacilli</taxon>
        <taxon>Bacillales</taxon>
        <taxon>Candidatus Carbonibacillus</taxon>
    </lineage>
</organism>
<dbReference type="InterPro" id="IPR001034">
    <property type="entry name" value="DeoR_HTH"/>
</dbReference>
<evidence type="ECO:0000256" key="1">
    <source>
        <dbReference type="ARBA" id="ARBA00023015"/>
    </source>
</evidence>
<name>A0A2R6XYT3_9BACL</name>
<evidence type="ECO:0000313" key="5">
    <source>
        <dbReference type="EMBL" id="PTQ55579.1"/>
    </source>
</evidence>
<dbReference type="SUPFAM" id="SSF46785">
    <property type="entry name" value="Winged helix' DNA-binding domain"/>
    <property type="match status" value="1"/>
</dbReference>
<dbReference type="InterPro" id="IPR050313">
    <property type="entry name" value="Carb_Metab_HTH_regulators"/>
</dbReference>
<dbReference type="SMART" id="SM00420">
    <property type="entry name" value="HTH_DEOR"/>
    <property type="match status" value="1"/>
</dbReference>
<dbReference type="InterPro" id="IPR037171">
    <property type="entry name" value="NagB/RpiA_transferase-like"/>
</dbReference>
<evidence type="ECO:0000256" key="3">
    <source>
        <dbReference type="ARBA" id="ARBA00023163"/>
    </source>
</evidence>
<dbReference type="InterPro" id="IPR036388">
    <property type="entry name" value="WH-like_DNA-bd_sf"/>
</dbReference>
<comment type="caution">
    <text evidence="5">The sequence shown here is derived from an EMBL/GenBank/DDBJ whole genome shotgun (WGS) entry which is preliminary data.</text>
</comment>
<dbReference type="GO" id="GO:0003677">
    <property type="term" value="F:DNA binding"/>
    <property type="evidence" value="ECO:0007669"/>
    <property type="project" value="UniProtKB-KW"/>
</dbReference>
<dbReference type="PRINTS" id="PR00037">
    <property type="entry name" value="HTHLACR"/>
</dbReference>
<feature type="domain" description="HTH deoR-type" evidence="4">
    <location>
        <begin position="3"/>
        <end position="58"/>
    </location>
</feature>
<evidence type="ECO:0000259" key="4">
    <source>
        <dbReference type="PROSITE" id="PS51000"/>
    </source>
</evidence>
<dbReference type="EMBL" id="PEBX01000095">
    <property type="protein sequence ID" value="PTQ55579.1"/>
    <property type="molecule type" value="Genomic_DNA"/>
</dbReference>
<dbReference type="InterPro" id="IPR014036">
    <property type="entry name" value="DeoR-like_C"/>
</dbReference>
<dbReference type="GO" id="GO:0003700">
    <property type="term" value="F:DNA-binding transcription factor activity"/>
    <property type="evidence" value="ECO:0007669"/>
    <property type="project" value="InterPro"/>
</dbReference>
<dbReference type="SMART" id="SM01134">
    <property type="entry name" value="DeoRC"/>
    <property type="match status" value="1"/>
</dbReference>
<dbReference type="Pfam" id="PF00455">
    <property type="entry name" value="DeoRC"/>
    <property type="match status" value="1"/>
</dbReference>
<dbReference type="PANTHER" id="PTHR30363:SF44">
    <property type="entry name" value="AGA OPERON TRANSCRIPTIONAL REPRESSOR-RELATED"/>
    <property type="match status" value="1"/>
</dbReference>
<sequence length="254" mass="28772">MLAAERRHRIMERLIAQGNVIVSELSKQFKVTEETIRRDLEKLEKEGLLIRTHGGAYLNQYTAKEYPVGLREIAYVEEKKLIASRSVELIQTGDSIMLDASTTSLFIARYLKQLQKHVTVITNSLKIEVELAETEHIKLIGTGGTLRSSSMSHVGYTTTEILTKYFADKAFVSCTAVNLNRGLMDSNEFEAEVRKTMLQQAEQKILVADHTKFGKNAFHMIADLNAIDMIIVDKPLSQEWQDALSTFNIVLKHE</sequence>
<proteinExistence type="predicted"/>
<dbReference type="PANTHER" id="PTHR30363">
    <property type="entry name" value="HTH-TYPE TRANSCRIPTIONAL REGULATOR SRLR-RELATED"/>
    <property type="match status" value="1"/>
</dbReference>
<dbReference type="SUPFAM" id="SSF100950">
    <property type="entry name" value="NagB/RpiA/CoA transferase-like"/>
    <property type="match status" value="1"/>
</dbReference>
<protein>
    <submittedName>
        <fullName evidence="5">Transcriptional repressor of the fructose operon, DeoR family</fullName>
    </submittedName>
</protein>
<dbReference type="InterPro" id="IPR036390">
    <property type="entry name" value="WH_DNA-bd_sf"/>
</dbReference>
<dbReference type="Proteomes" id="UP000244338">
    <property type="component" value="Unassembled WGS sequence"/>
</dbReference>
<keyword evidence="1" id="KW-0805">Transcription regulation</keyword>
<gene>
    <name evidence="5" type="ORF">BSOLF_1811</name>
</gene>
<dbReference type="InterPro" id="IPR018356">
    <property type="entry name" value="Tscrpt_reg_HTH_DeoR_CS"/>
</dbReference>
<dbReference type="Gene3D" id="3.40.50.1360">
    <property type="match status" value="1"/>
</dbReference>
<dbReference type="Gene3D" id="1.10.10.10">
    <property type="entry name" value="Winged helix-like DNA-binding domain superfamily/Winged helix DNA-binding domain"/>
    <property type="match status" value="1"/>
</dbReference>
<reference evidence="6" key="1">
    <citation type="journal article" date="2018" name="Sci. Rep.">
        <title>Lignite coal burning seam in the remote Altai Mountains harbors a hydrogen-driven thermophilic microbial community.</title>
        <authorList>
            <person name="Kadnikov V.V."/>
            <person name="Mardanov A.V."/>
            <person name="Ivasenko D.A."/>
            <person name="Antsiferov D.V."/>
            <person name="Beletsky A.V."/>
            <person name="Karnachuk O.V."/>
            <person name="Ravin N.V."/>
        </authorList>
    </citation>
    <scope>NUCLEOTIDE SEQUENCE [LARGE SCALE GENOMIC DNA]</scope>
</reference>
<keyword evidence="2" id="KW-0238">DNA-binding</keyword>
<keyword evidence="3" id="KW-0804">Transcription</keyword>
<accession>A0A2R6XYT3</accession>
<dbReference type="PROSITE" id="PS51000">
    <property type="entry name" value="HTH_DEOR_2"/>
    <property type="match status" value="1"/>
</dbReference>